<dbReference type="AlphaFoldDB" id="A0AAE3CGU9"/>
<dbReference type="PANTHER" id="PTHR35024:SF4">
    <property type="entry name" value="POLYMER-FORMING CYTOSKELETAL PROTEIN"/>
    <property type="match status" value="1"/>
</dbReference>
<evidence type="ECO:0000313" key="3">
    <source>
        <dbReference type="Proteomes" id="UP000762271"/>
    </source>
</evidence>
<evidence type="ECO:0000256" key="1">
    <source>
        <dbReference type="ARBA" id="ARBA00044755"/>
    </source>
</evidence>
<accession>A0AAE3CGU9</accession>
<proteinExistence type="inferred from homology"/>
<comment type="similarity">
    <text evidence="1">Belongs to the bactofilin family.</text>
</comment>
<organism evidence="2 3">
    <name type="scientific">Polynucleobacter paneuropaeus</name>
    <dbReference type="NCBI Taxonomy" id="2527775"/>
    <lineage>
        <taxon>Bacteria</taxon>
        <taxon>Pseudomonadati</taxon>
        <taxon>Pseudomonadota</taxon>
        <taxon>Betaproteobacteria</taxon>
        <taxon>Burkholderiales</taxon>
        <taxon>Burkholderiaceae</taxon>
        <taxon>Polynucleobacter</taxon>
    </lineage>
</organism>
<dbReference type="Pfam" id="PF04519">
    <property type="entry name" value="Bactofilin"/>
    <property type="match status" value="1"/>
</dbReference>
<evidence type="ECO:0000313" key="2">
    <source>
        <dbReference type="EMBL" id="MBT8590324.1"/>
    </source>
</evidence>
<sequence length="109" mass="11607">MIENNQKGCLLIGEGVSVKGIFTVPDIVTVAGSVEGELTAREIIIESTGFVKGKIESETLDVKGRAEESILSKKFMIIRSTGSVTGAVKYSEIEIEKGGHLHGDVQSNT</sequence>
<dbReference type="EMBL" id="JAANGI010000001">
    <property type="protein sequence ID" value="MBT8590324.1"/>
    <property type="molecule type" value="Genomic_DNA"/>
</dbReference>
<dbReference type="PANTHER" id="PTHR35024">
    <property type="entry name" value="HYPOTHETICAL CYTOSOLIC PROTEIN"/>
    <property type="match status" value="1"/>
</dbReference>
<dbReference type="Proteomes" id="UP000762271">
    <property type="component" value="Unassembled WGS sequence"/>
</dbReference>
<gene>
    <name evidence="2" type="ORF">G6693_00040</name>
</gene>
<reference evidence="2" key="1">
    <citation type="journal article" date="2021" name="Genome Biol. Evol.">
        <title>Continental-Scale Gene Flow Prevents Allopatric Divergence of Pelagic Freshwater Bacteria.</title>
        <authorList>
            <person name="Hoetzinger M."/>
            <person name="Pitt A."/>
            <person name="Huemer A."/>
            <person name="Hahn M.W."/>
        </authorList>
    </citation>
    <scope>NUCLEOTIDE SEQUENCE</scope>
    <source>
        <strain evidence="2">AP-YLGG-20-G6</strain>
    </source>
</reference>
<name>A0AAE3CGU9_9BURK</name>
<dbReference type="InterPro" id="IPR007607">
    <property type="entry name" value="BacA/B"/>
</dbReference>
<comment type="caution">
    <text evidence="2">The sequence shown here is derived from an EMBL/GenBank/DDBJ whole genome shotgun (WGS) entry which is preliminary data.</text>
</comment>
<protein>
    <submittedName>
        <fullName evidence="2">Polymer-forming cytoskeletal protein</fullName>
    </submittedName>
</protein>